<dbReference type="InterPro" id="IPR053186">
    <property type="entry name" value="QDO-related"/>
</dbReference>
<dbReference type="Proteomes" id="UP000244450">
    <property type="component" value="Unassembled WGS sequence"/>
</dbReference>
<comment type="similarity">
    <text evidence="1 3">Belongs to the pirin family.</text>
</comment>
<dbReference type="Pfam" id="PF02678">
    <property type="entry name" value="Pirin"/>
    <property type="match status" value="1"/>
</dbReference>
<dbReference type="Gene3D" id="2.60.120.10">
    <property type="entry name" value="Jelly Rolls"/>
    <property type="match status" value="2"/>
</dbReference>
<dbReference type="CDD" id="cd02247">
    <property type="entry name" value="cupin_pirin_C"/>
    <property type="match status" value="1"/>
</dbReference>
<dbReference type="InterPro" id="IPR012093">
    <property type="entry name" value="Pirin"/>
</dbReference>
<feature type="domain" description="Pirin N-terminal" evidence="4">
    <location>
        <begin position="23"/>
        <end position="127"/>
    </location>
</feature>
<dbReference type="InterPro" id="IPR008778">
    <property type="entry name" value="Pirin_C_dom"/>
</dbReference>
<keyword evidence="2" id="KW-0479">Metal-binding</keyword>
<dbReference type="OrthoDB" id="321327at2"/>
<gene>
    <name evidence="6" type="ORF">DCC81_13910</name>
</gene>
<dbReference type="InterPro" id="IPR011051">
    <property type="entry name" value="RmlC_Cupin_sf"/>
</dbReference>
<feature type="domain" description="Pirin C-terminal" evidence="5">
    <location>
        <begin position="183"/>
        <end position="284"/>
    </location>
</feature>
<keyword evidence="2" id="KW-0408">Iron</keyword>
<evidence type="ECO:0000259" key="5">
    <source>
        <dbReference type="Pfam" id="PF05726"/>
    </source>
</evidence>
<proteinExistence type="inferred from homology"/>
<dbReference type="Pfam" id="PF05726">
    <property type="entry name" value="Pirin_C"/>
    <property type="match status" value="1"/>
</dbReference>
<dbReference type="PIRSF" id="PIRSF006232">
    <property type="entry name" value="Pirin"/>
    <property type="match status" value="1"/>
</dbReference>
<protein>
    <submittedName>
        <fullName evidence="6">Pirin family protein</fullName>
    </submittedName>
</protein>
<evidence type="ECO:0000256" key="2">
    <source>
        <dbReference type="PIRSR" id="PIRSR006232-1"/>
    </source>
</evidence>
<sequence>MRKNIASSNSGIQASVGKFLVNRLIPNHYVDGVGPFVFLDRLYPYTQKPGTAKKPNGDFAHPHRGIATFSYVFSGELEHYDSRGHHDVVAAGGAQWMKAGNGIVHDEQVSAHLQETGGTLHSLQFWINLPAANKKETPAYRGLQPDEVPEVDLPGLAGSLRVLIGEYEGKSSPIEMYSGQFNYHVKLQPGASTTIAIKAGWESAAFVPTREVLINGEAFNNSELISFNDEGTEITLENRGTEVADILLFGGERYEEPIFAEGPFVMNSRQEIAQAYADFFNQKYGEIVY</sequence>
<dbReference type="PANTHER" id="PTHR43594:SF1">
    <property type="entry name" value="QUERCETIN 2,3-DIOXYGENASE PA2418-RELATED"/>
    <property type="match status" value="1"/>
</dbReference>
<keyword evidence="7" id="KW-1185">Reference proteome</keyword>
<accession>A0A2T7BGI1</accession>
<evidence type="ECO:0000256" key="3">
    <source>
        <dbReference type="RuleBase" id="RU003457"/>
    </source>
</evidence>
<reference evidence="6 7" key="1">
    <citation type="submission" date="2018-04" db="EMBL/GenBank/DDBJ databases">
        <title>Chitinophaga fuyangensis sp. nov., isolated from soil in a chemical factory.</title>
        <authorList>
            <person name="Chen K."/>
        </authorList>
    </citation>
    <scope>NUCLEOTIDE SEQUENCE [LARGE SCALE GENOMIC DNA]</scope>
    <source>
        <strain evidence="6 7">LY-1</strain>
    </source>
</reference>
<evidence type="ECO:0000313" key="6">
    <source>
        <dbReference type="EMBL" id="PUZ25387.1"/>
    </source>
</evidence>
<dbReference type="AlphaFoldDB" id="A0A2T7BGI1"/>
<dbReference type="InterPro" id="IPR003829">
    <property type="entry name" value="Pirin_N_dom"/>
</dbReference>
<dbReference type="EMBL" id="QCYK01000002">
    <property type="protein sequence ID" value="PUZ25387.1"/>
    <property type="molecule type" value="Genomic_DNA"/>
</dbReference>
<dbReference type="SUPFAM" id="SSF51182">
    <property type="entry name" value="RmlC-like cupins"/>
    <property type="match status" value="1"/>
</dbReference>
<comment type="caution">
    <text evidence="6">The sequence shown here is derived from an EMBL/GenBank/DDBJ whole genome shotgun (WGS) entry which is preliminary data.</text>
</comment>
<feature type="binding site" evidence="2">
    <location>
        <position position="63"/>
    </location>
    <ligand>
        <name>Fe cation</name>
        <dbReference type="ChEBI" id="CHEBI:24875"/>
    </ligand>
</feature>
<dbReference type="InterPro" id="IPR014710">
    <property type="entry name" value="RmlC-like_jellyroll"/>
</dbReference>
<evidence type="ECO:0000259" key="4">
    <source>
        <dbReference type="Pfam" id="PF02678"/>
    </source>
</evidence>
<name>A0A2T7BGI1_9BACT</name>
<feature type="binding site" evidence="2">
    <location>
        <position position="61"/>
    </location>
    <ligand>
        <name>Fe cation</name>
        <dbReference type="ChEBI" id="CHEBI:24875"/>
    </ligand>
</feature>
<evidence type="ECO:0000256" key="1">
    <source>
        <dbReference type="ARBA" id="ARBA00008416"/>
    </source>
</evidence>
<evidence type="ECO:0000313" key="7">
    <source>
        <dbReference type="Proteomes" id="UP000244450"/>
    </source>
</evidence>
<dbReference type="CDD" id="cd02909">
    <property type="entry name" value="cupin_pirin_N"/>
    <property type="match status" value="1"/>
</dbReference>
<feature type="binding site" evidence="2">
    <location>
        <position position="105"/>
    </location>
    <ligand>
        <name>Fe cation</name>
        <dbReference type="ChEBI" id="CHEBI:24875"/>
    </ligand>
</feature>
<dbReference type="GO" id="GO:0046872">
    <property type="term" value="F:metal ion binding"/>
    <property type="evidence" value="ECO:0007669"/>
    <property type="project" value="UniProtKB-KW"/>
</dbReference>
<organism evidence="6 7">
    <name type="scientific">Chitinophaga parva</name>
    <dbReference type="NCBI Taxonomy" id="2169414"/>
    <lineage>
        <taxon>Bacteria</taxon>
        <taxon>Pseudomonadati</taxon>
        <taxon>Bacteroidota</taxon>
        <taxon>Chitinophagia</taxon>
        <taxon>Chitinophagales</taxon>
        <taxon>Chitinophagaceae</taxon>
        <taxon>Chitinophaga</taxon>
    </lineage>
</organism>
<dbReference type="PANTHER" id="PTHR43594">
    <property type="entry name" value="QUERCETIN 2,3-DIOXYGENASE"/>
    <property type="match status" value="1"/>
</dbReference>
<comment type="cofactor">
    <cofactor evidence="2">
        <name>Fe cation</name>
        <dbReference type="ChEBI" id="CHEBI:24875"/>
    </cofactor>
    <text evidence="2">Binds 1 Fe cation per subunit.</text>
</comment>
<feature type="binding site" evidence="2">
    <location>
        <position position="107"/>
    </location>
    <ligand>
        <name>Fe cation</name>
        <dbReference type="ChEBI" id="CHEBI:24875"/>
    </ligand>
</feature>